<dbReference type="EMBL" id="JBHMFA010000001">
    <property type="protein sequence ID" value="MFB9103602.1"/>
    <property type="molecule type" value="Genomic_DNA"/>
</dbReference>
<keyword evidence="1" id="KW-1133">Transmembrane helix</keyword>
<dbReference type="RefSeq" id="WP_290269265.1">
    <property type="nucleotide sequence ID" value="NZ_JAUFQP010000007.1"/>
</dbReference>
<sequence>MSKELPQQPKQSEEVDLGQLFKLIGNAFDRLFTFIGSIFKTIFSVIIYALRAVLDNIKIIVVSVIIAGVLGYGLEKTKKPVFSSSMLVKPYFDSKFQLVTNVNYYNALIGVEDYKSLADLFSIDEQDAVQLQEFKISPGPETENDRIIQYDRFVRSIDSVRAQGVSFKDYIENRSIYTGDIFQISVVSEKKDIFKSLEDGLNSTFTNSYSTKKMKKRDSLIDIRKARVKSSLKQIDSLKNVYISVMEGESKRNDNQSISMSKDGVLVQEKTVTREFDLLEKQIGLQQELSALESQKVEEDVFFDTISGFQEVGTKYHSWKNRYSLIFPVLAFILLIVGYLVRKSIAYIINYEA</sequence>
<protein>
    <recommendedName>
        <fullName evidence="4">Polysaccharide chain length determinant N-terminal domain-containing protein</fullName>
    </recommendedName>
</protein>
<evidence type="ECO:0000313" key="2">
    <source>
        <dbReference type="EMBL" id="MFB9103602.1"/>
    </source>
</evidence>
<keyword evidence="1" id="KW-0472">Membrane</keyword>
<accession>A0ABV5GVE7</accession>
<evidence type="ECO:0000313" key="3">
    <source>
        <dbReference type="Proteomes" id="UP001589590"/>
    </source>
</evidence>
<organism evidence="2 3">
    <name type="scientific">Algibacter miyuki</name>
    <dbReference type="NCBI Taxonomy" id="1306933"/>
    <lineage>
        <taxon>Bacteria</taxon>
        <taxon>Pseudomonadati</taxon>
        <taxon>Bacteroidota</taxon>
        <taxon>Flavobacteriia</taxon>
        <taxon>Flavobacteriales</taxon>
        <taxon>Flavobacteriaceae</taxon>
        <taxon>Algibacter</taxon>
    </lineage>
</organism>
<keyword evidence="1" id="KW-0812">Transmembrane</keyword>
<proteinExistence type="predicted"/>
<feature type="transmembrane region" description="Helical" evidence="1">
    <location>
        <begin position="323"/>
        <end position="341"/>
    </location>
</feature>
<reference evidence="2 3" key="1">
    <citation type="submission" date="2024-09" db="EMBL/GenBank/DDBJ databases">
        <authorList>
            <person name="Sun Q."/>
            <person name="Mori K."/>
        </authorList>
    </citation>
    <scope>NUCLEOTIDE SEQUENCE [LARGE SCALE GENOMIC DNA]</scope>
    <source>
        <strain evidence="2 3">CECT 8300</strain>
    </source>
</reference>
<name>A0ABV5GVE7_9FLAO</name>
<gene>
    <name evidence="2" type="ORF">ACFFU1_01725</name>
</gene>
<feature type="transmembrane region" description="Helical" evidence="1">
    <location>
        <begin position="56"/>
        <end position="74"/>
    </location>
</feature>
<keyword evidence="3" id="KW-1185">Reference proteome</keyword>
<comment type="caution">
    <text evidence="2">The sequence shown here is derived from an EMBL/GenBank/DDBJ whole genome shotgun (WGS) entry which is preliminary data.</text>
</comment>
<dbReference type="Proteomes" id="UP001589590">
    <property type="component" value="Unassembled WGS sequence"/>
</dbReference>
<evidence type="ECO:0008006" key="4">
    <source>
        <dbReference type="Google" id="ProtNLM"/>
    </source>
</evidence>
<feature type="transmembrane region" description="Helical" evidence="1">
    <location>
        <begin position="31"/>
        <end position="50"/>
    </location>
</feature>
<evidence type="ECO:0000256" key="1">
    <source>
        <dbReference type="SAM" id="Phobius"/>
    </source>
</evidence>